<protein>
    <submittedName>
        <fullName evidence="1">Uncharacterized protein</fullName>
    </submittedName>
</protein>
<evidence type="ECO:0000313" key="2">
    <source>
        <dbReference type="Proteomes" id="UP001054854"/>
    </source>
</evidence>
<dbReference type="Proteomes" id="UP001054854">
    <property type="component" value="Unassembled WGS sequence"/>
</dbReference>
<dbReference type="EMBL" id="BNEK01000003">
    <property type="protein sequence ID" value="GHJ28432.1"/>
    <property type="molecule type" value="Genomic_DNA"/>
</dbReference>
<proteinExistence type="predicted"/>
<evidence type="ECO:0000313" key="1">
    <source>
        <dbReference type="EMBL" id="GHJ28432.1"/>
    </source>
</evidence>
<reference evidence="1" key="1">
    <citation type="submission" date="2024-05" db="EMBL/GenBank/DDBJ databases">
        <title>Whole genome shotgun sequence of Streptomyces hygroscopicus NBRC 113678.</title>
        <authorList>
            <person name="Komaki H."/>
            <person name="Tamura T."/>
        </authorList>
    </citation>
    <scope>NUCLEOTIDE SEQUENCE</scope>
    <source>
        <strain evidence="1">N11-34</strain>
    </source>
</reference>
<organism evidence="1 2">
    <name type="scientific">Streptomyces hygroscopicus</name>
    <dbReference type="NCBI Taxonomy" id="1912"/>
    <lineage>
        <taxon>Bacteria</taxon>
        <taxon>Bacillati</taxon>
        <taxon>Actinomycetota</taxon>
        <taxon>Actinomycetes</taxon>
        <taxon>Kitasatosporales</taxon>
        <taxon>Streptomycetaceae</taxon>
        <taxon>Streptomyces</taxon>
        <taxon>Streptomyces violaceusniger group</taxon>
    </lineage>
</organism>
<accession>A0ABQ3TYH8</accession>
<gene>
    <name evidence="1" type="ORF">TPA0910_28650</name>
</gene>
<name>A0ABQ3TYH8_STRHY</name>
<sequence>MVSVNSFLKEPGGSFVPVGQARFRIPDPDYIEGALELEVGGVPLISVADWDYVDQLWSYLINVMEEYSQSGVASTRFPDQPTKLTLSKQGNNYLLVRVDSGEKSRSSAVEEGEFFGALCESGDLFFRSMARMVPEAEDYYVSERERLRRLRDARR</sequence>
<dbReference type="RefSeq" id="WP_236257050.1">
    <property type="nucleotide sequence ID" value="NZ_BNEK01000003.1"/>
</dbReference>
<comment type="caution">
    <text evidence="1">The sequence shown here is derived from an EMBL/GenBank/DDBJ whole genome shotgun (WGS) entry which is preliminary data.</text>
</comment>
<keyword evidence="2" id="KW-1185">Reference proteome</keyword>